<protein>
    <submittedName>
        <fullName evidence="1">Endoribonuclease L-PSP</fullName>
    </submittedName>
</protein>
<dbReference type="EMBL" id="AEAI01002957">
    <property type="protein sequence ID" value="EGH48271.1"/>
    <property type="molecule type" value="Genomic_DNA"/>
</dbReference>
<gene>
    <name evidence="1" type="ORF">PSYPI_40644</name>
</gene>
<accession>F3GMG8</accession>
<dbReference type="HOGENOM" id="CLU_100715_4_1_6"/>
<name>F3GMG8_PSESJ</name>
<evidence type="ECO:0000313" key="2">
    <source>
        <dbReference type="Proteomes" id="UP000004986"/>
    </source>
</evidence>
<dbReference type="InterPro" id="IPR006175">
    <property type="entry name" value="YjgF/YER057c/UK114"/>
</dbReference>
<dbReference type="Gene3D" id="3.30.1330.40">
    <property type="entry name" value="RutC-like"/>
    <property type="match status" value="1"/>
</dbReference>
<dbReference type="AlphaFoldDB" id="F3GMG8"/>
<reference evidence="1 2" key="1">
    <citation type="journal article" date="2011" name="PLoS Pathog.">
        <title>Dynamic evolution of pathogenicity revealed by sequencing and comparative genomics of 19 Pseudomonas syringae isolates.</title>
        <authorList>
            <person name="Baltrus D.A."/>
            <person name="Nishimura M.T."/>
            <person name="Romanchuk A."/>
            <person name="Chang J.H."/>
            <person name="Mukhtar M.S."/>
            <person name="Cherkis K."/>
            <person name="Roach J."/>
            <person name="Grant S.R."/>
            <person name="Jones C.D."/>
            <person name="Dangl J.L."/>
        </authorList>
    </citation>
    <scope>NUCLEOTIDE SEQUENCE [LARGE SCALE GENOMIC DNA]</scope>
    <source>
        <strain evidence="1 2">1704B</strain>
    </source>
</reference>
<organism evidence="1 2">
    <name type="scientific">Pseudomonas syringae pv. pisi str. 1704B</name>
    <dbReference type="NCBI Taxonomy" id="629263"/>
    <lineage>
        <taxon>Bacteria</taxon>
        <taxon>Pseudomonadati</taxon>
        <taxon>Pseudomonadota</taxon>
        <taxon>Gammaproteobacteria</taxon>
        <taxon>Pseudomonadales</taxon>
        <taxon>Pseudomonadaceae</taxon>
        <taxon>Pseudomonas</taxon>
        <taxon>Pseudomonas syringae</taxon>
    </lineage>
</organism>
<dbReference type="Pfam" id="PF01042">
    <property type="entry name" value="Ribonuc_L-PSP"/>
    <property type="match status" value="1"/>
</dbReference>
<sequence>MSDRELIIPPTMQSIMDRAGYAPAVRVGDTLYCAGQVGRTRDMEVILNPEAQFIACWENLRTVLAEGGCTFDDIVDMTTYHVAMS</sequence>
<evidence type="ECO:0000313" key="1">
    <source>
        <dbReference type="EMBL" id="EGH48271.1"/>
    </source>
</evidence>
<feature type="non-terminal residue" evidence="1">
    <location>
        <position position="85"/>
    </location>
</feature>
<comment type="caution">
    <text evidence="1">The sequence shown here is derived from an EMBL/GenBank/DDBJ whole genome shotgun (WGS) entry which is preliminary data.</text>
</comment>
<proteinExistence type="predicted"/>
<dbReference type="Proteomes" id="UP000004986">
    <property type="component" value="Unassembled WGS sequence"/>
</dbReference>
<dbReference type="InterPro" id="IPR035959">
    <property type="entry name" value="RutC-like_sf"/>
</dbReference>
<dbReference type="SUPFAM" id="SSF55298">
    <property type="entry name" value="YjgF-like"/>
    <property type="match status" value="1"/>
</dbReference>
<keyword evidence="2" id="KW-1185">Reference proteome</keyword>